<keyword evidence="1" id="KW-1133">Transmembrane helix</keyword>
<proteinExistence type="predicted"/>
<organism evidence="2 3">
    <name type="scientific">Bradyrhizobium betae</name>
    <dbReference type="NCBI Taxonomy" id="244734"/>
    <lineage>
        <taxon>Bacteria</taxon>
        <taxon>Pseudomonadati</taxon>
        <taxon>Pseudomonadota</taxon>
        <taxon>Alphaproteobacteria</taxon>
        <taxon>Hyphomicrobiales</taxon>
        <taxon>Nitrobacteraceae</taxon>
        <taxon>Bradyrhizobium</taxon>
    </lineage>
</organism>
<dbReference type="Proteomes" id="UP000325641">
    <property type="component" value="Chromosome"/>
</dbReference>
<dbReference type="RefSeq" id="WP_151650332.1">
    <property type="nucleotide sequence ID" value="NZ_CP044543.1"/>
</dbReference>
<protein>
    <submittedName>
        <fullName evidence="2">Uncharacterized protein</fullName>
    </submittedName>
</protein>
<keyword evidence="1" id="KW-0812">Transmembrane</keyword>
<reference evidence="3" key="1">
    <citation type="submission" date="2019-10" db="EMBL/GenBank/DDBJ databases">
        <title>Complete Genome Sequence of Bradyrhizobium betae type strain PL7HG1T.</title>
        <authorList>
            <person name="Bromfield E.S.P."/>
            <person name="Cloutier S."/>
        </authorList>
    </citation>
    <scope>NUCLEOTIDE SEQUENCE [LARGE SCALE GENOMIC DNA]</scope>
    <source>
        <strain evidence="3">PL7HG1</strain>
    </source>
</reference>
<sequence length="53" mass="5852">MTREAAAEVHVPTQRVRSDLFGTAFLAAIGIVMLAWIAGLVWATMTFFNWLVA</sequence>
<dbReference type="AlphaFoldDB" id="A0A5P6PFB1"/>
<accession>A0A5P6PFB1</accession>
<gene>
    <name evidence="2" type="ORF">F8237_33805</name>
</gene>
<keyword evidence="1" id="KW-0472">Membrane</keyword>
<feature type="transmembrane region" description="Helical" evidence="1">
    <location>
        <begin position="20"/>
        <end position="43"/>
    </location>
</feature>
<dbReference type="EMBL" id="CP044543">
    <property type="protein sequence ID" value="QFI76930.1"/>
    <property type="molecule type" value="Genomic_DNA"/>
</dbReference>
<dbReference type="KEGG" id="bbet:F8237_33805"/>
<dbReference type="OrthoDB" id="8249629at2"/>
<evidence type="ECO:0000313" key="2">
    <source>
        <dbReference type="EMBL" id="QFI76930.1"/>
    </source>
</evidence>
<name>A0A5P6PFB1_9BRAD</name>
<evidence type="ECO:0000256" key="1">
    <source>
        <dbReference type="SAM" id="Phobius"/>
    </source>
</evidence>
<evidence type="ECO:0000313" key="3">
    <source>
        <dbReference type="Proteomes" id="UP000325641"/>
    </source>
</evidence>